<evidence type="ECO:0008006" key="3">
    <source>
        <dbReference type="Google" id="ProtNLM"/>
    </source>
</evidence>
<proteinExistence type="predicted"/>
<comment type="caution">
    <text evidence="1">The sequence shown here is derived from an EMBL/GenBank/DDBJ whole genome shotgun (WGS) entry which is preliminary data.</text>
</comment>
<accession>A0ABW2XSK8</accession>
<protein>
    <recommendedName>
        <fullName evidence="3">4,5-dihydroxyphthalate decarboxylase</fullName>
    </recommendedName>
</protein>
<keyword evidence="2" id="KW-1185">Reference proteome</keyword>
<dbReference type="RefSeq" id="WP_131758197.1">
    <property type="nucleotide sequence ID" value="NZ_CAACUY010000046.1"/>
</dbReference>
<dbReference type="EMBL" id="JBHTGP010000012">
    <property type="protein sequence ID" value="MFD0687311.1"/>
    <property type="molecule type" value="Genomic_DNA"/>
</dbReference>
<organism evidence="1 2">
    <name type="scientific">Actinomadura fibrosa</name>
    <dbReference type="NCBI Taxonomy" id="111802"/>
    <lineage>
        <taxon>Bacteria</taxon>
        <taxon>Bacillati</taxon>
        <taxon>Actinomycetota</taxon>
        <taxon>Actinomycetes</taxon>
        <taxon>Streptosporangiales</taxon>
        <taxon>Thermomonosporaceae</taxon>
        <taxon>Actinomadura</taxon>
    </lineage>
</organism>
<name>A0ABW2XSK8_9ACTN</name>
<dbReference type="Proteomes" id="UP001597063">
    <property type="component" value="Unassembled WGS sequence"/>
</dbReference>
<evidence type="ECO:0000313" key="2">
    <source>
        <dbReference type="Proteomes" id="UP001597063"/>
    </source>
</evidence>
<sequence length="288" mass="30398">MKLVIGRDDLARAAVGATGAERLAVKPVHKASKSFVNDQAVDLAELAIVTLLQAVAHGKPVVLLPVTALGRFQHQTLVTIGALTVADIEGRRAGVRSWSQTTGVWMRGFLAEQYGVDLRAVDWVTYEGAHVEEARDPEFVTRAPAGAKLQDDFLAGRLDFGIMGNELPADDRIRTAIPGAYEAAAEWSRATGFAPVNHVLGVTEQAAREHSAAVCAAYDAMREVIAARPRGDAPVDLHPVGFAALRGPVARAAAYALDQGVLPRPVEYGELVEASCAALGVPAARLGG</sequence>
<dbReference type="SUPFAM" id="SSF53850">
    <property type="entry name" value="Periplasmic binding protein-like II"/>
    <property type="match status" value="1"/>
</dbReference>
<evidence type="ECO:0000313" key="1">
    <source>
        <dbReference type="EMBL" id="MFD0687311.1"/>
    </source>
</evidence>
<gene>
    <name evidence="1" type="ORF">ACFQZM_22630</name>
</gene>
<reference evidence="2" key="1">
    <citation type="journal article" date="2019" name="Int. J. Syst. Evol. Microbiol.">
        <title>The Global Catalogue of Microorganisms (GCM) 10K type strain sequencing project: providing services to taxonomists for standard genome sequencing and annotation.</title>
        <authorList>
            <consortium name="The Broad Institute Genomics Platform"/>
            <consortium name="The Broad Institute Genome Sequencing Center for Infectious Disease"/>
            <person name="Wu L."/>
            <person name="Ma J."/>
        </authorList>
    </citation>
    <scope>NUCLEOTIDE SEQUENCE [LARGE SCALE GENOMIC DNA]</scope>
    <source>
        <strain evidence="2">JCM 9371</strain>
    </source>
</reference>